<name>A0A222P0B8_9GAMM</name>
<dbReference type="RefSeq" id="WP_157698165.1">
    <property type="nucleotide sequence ID" value="NZ_CP016397.1"/>
</dbReference>
<evidence type="ECO:0000313" key="2">
    <source>
        <dbReference type="EMBL" id="ASQ45282.1"/>
    </source>
</evidence>
<accession>A0A222P0B8</accession>
<feature type="compositionally biased region" description="Basic and acidic residues" evidence="1">
    <location>
        <begin position="7"/>
        <end position="17"/>
    </location>
</feature>
<feature type="region of interest" description="Disordered" evidence="1">
    <location>
        <begin position="1"/>
        <end position="48"/>
    </location>
</feature>
<evidence type="ECO:0000256" key="1">
    <source>
        <dbReference type="SAM" id="MobiDB-lite"/>
    </source>
</evidence>
<dbReference type="KEGG" id="lcd:clem_03620"/>
<dbReference type="AlphaFoldDB" id="A0A222P0B8"/>
<dbReference type="EMBL" id="CP016397">
    <property type="protein sequence ID" value="ASQ45282.1"/>
    <property type="molecule type" value="Genomic_DNA"/>
</dbReference>
<organism evidence="2 3">
    <name type="scientific">Legionella clemsonensis</name>
    <dbReference type="NCBI Taxonomy" id="1867846"/>
    <lineage>
        <taxon>Bacteria</taxon>
        <taxon>Pseudomonadati</taxon>
        <taxon>Pseudomonadota</taxon>
        <taxon>Gammaproteobacteria</taxon>
        <taxon>Legionellales</taxon>
        <taxon>Legionellaceae</taxon>
        <taxon>Legionella</taxon>
    </lineage>
</organism>
<protein>
    <submittedName>
        <fullName evidence="2">Uncharacterized protein</fullName>
    </submittedName>
</protein>
<keyword evidence="3" id="KW-1185">Reference proteome</keyword>
<evidence type="ECO:0000313" key="3">
    <source>
        <dbReference type="Proteomes" id="UP000201728"/>
    </source>
</evidence>
<dbReference type="OrthoDB" id="5651680at2"/>
<gene>
    <name evidence="2" type="ORF">clem_03620</name>
</gene>
<feature type="compositionally biased region" description="Basic and acidic residues" evidence="1">
    <location>
        <begin position="34"/>
        <end position="48"/>
    </location>
</feature>
<dbReference type="Proteomes" id="UP000201728">
    <property type="component" value="Chromosome"/>
</dbReference>
<proteinExistence type="predicted"/>
<reference evidence="3" key="1">
    <citation type="submission" date="2016-07" db="EMBL/GenBank/DDBJ databases">
        <authorList>
            <person name="Florea S."/>
            <person name="Webb J.S."/>
            <person name="Jaromczyk J."/>
            <person name="Schardl C.L."/>
        </authorList>
    </citation>
    <scope>NUCLEOTIDE SEQUENCE [LARGE SCALE GENOMIC DNA]</scope>
    <source>
        <strain evidence="3">CDC-D5610</strain>
    </source>
</reference>
<sequence length="48" mass="5790">MKKHEKKDHPEIKEIKNICDVSPNTKQTKNVCDVQKKETNRKREQNNR</sequence>